<feature type="region of interest" description="Disordered" evidence="1">
    <location>
        <begin position="306"/>
        <end position="337"/>
    </location>
</feature>
<feature type="compositionally biased region" description="Basic and acidic residues" evidence="1">
    <location>
        <begin position="168"/>
        <end position="178"/>
    </location>
</feature>
<dbReference type="EMBL" id="ANJA01001178">
    <property type="protein sequence ID" value="ETO78801.1"/>
    <property type="molecule type" value="Genomic_DNA"/>
</dbReference>
<proteinExistence type="predicted"/>
<gene>
    <name evidence="3" type="ORF">F444_06352</name>
</gene>
<dbReference type="AlphaFoldDB" id="A0A081AIU0"/>
<evidence type="ECO:0000256" key="1">
    <source>
        <dbReference type="SAM" id="MobiDB-lite"/>
    </source>
</evidence>
<organism evidence="3 4">
    <name type="scientific">Phytophthora nicotianae P1976</name>
    <dbReference type="NCBI Taxonomy" id="1317066"/>
    <lineage>
        <taxon>Eukaryota</taxon>
        <taxon>Sar</taxon>
        <taxon>Stramenopiles</taxon>
        <taxon>Oomycota</taxon>
        <taxon>Peronosporomycetes</taxon>
        <taxon>Peronosporales</taxon>
        <taxon>Peronosporaceae</taxon>
        <taxon>Phytophthora</taxon>
    </lineage>
</organism>
<dbReference type="SMART" id="SM01349">
    <property type="entry name" value="TOG"/>
    <property type="match status" value="2"/>
</dbReference>
<dbReference type="InterPro" id="IPR052607">
    <property type="entry name" value="CEP104-like"/>
</dbReference>
<comment type="caution">
    <text evidence="3">The sequence shown here is derived from an EMBL/GenBank/DDBJ whole genome shotgun (WGS) entry which is preliminary data.</text>
</comment>
<dbReference type="Proteomes" id="UP000028582">
    <property type="component" value="Unassembled WGS sequence"/>
</dbReference>
<reference evidence="3 4" key="1">
    <citation type="submission" date="2013-11" db="EMBL/GenBank/DDBJ databases">
        <title>The Genome Sequence of Phytophthora parasitica P1976.</title>
        <authorList>
            <consortium name="The Broad Institute Genomics Platform"/>
            <person name="Russ C."/>
            <person name="Tyler B."/>
            <person name="Panabieres F."/>
            <person name="Shan W."/>
            <person name="Tripathy S."/>
            <person name="Grunwald N."/>
            <person name="Machado M."/>
            <person name="Johnson C.S."/>
            <person name="Walker B."/>
            <person name="Young S."/>
            <person name="Zeng Q."/>
            <person name="Gargeya S."/>
            <person name="Fitzgerald M."/>
            <person name="Haas B."/>
            <person name="Abouelleil A."/>
            <person name="Allen A.W."/>
            <person name="Alvarado L."/>
            <person name="Arachchi H.M."/>
            <person name="Berlin A.M."/>
            <person name="Chapman S.B."/>
            <person name="Gainer-Dewar J."/>
            <person name="Goldberg J."/>
            <person name="Griggs A."/>
            <person name="Gujja S."/>
            <person name="Hansen M."/>
            <person name="Howarth C."/>
            <person name="Imamovic A."/>
            <person name="Ireland A."/>
            <person name="Larimer J."/>
            <person name="McCowan C."/>
            <person name="Murphy C."/>
            <person name="Pearson M."/>
            <person name="Poon T.W."/>
            <person name="Priest M."/>
            <person name="Roberts A."/>
            <person name="Saif S."/>
            <person name="Shea T."/>
            <person name="Sisk P."/>
            <person name="Sykes S."/>
            <person name="Wortman J."/>
            <person name="Nusbaum C."/>
            <person name="Birren B."/>
        </authorList>
    </citation>
    <scope>NUCLEOTIDE SEQUENCE [LARGE SCALE GENOMIC DNA]</scope>
    <source>
        <strain evidence="3 4">P1976</strain>
    </source>
</reference>
<dbReference type="InterPro" id="IPR034085">
    <property type="entry name" value="TOG"/>
</dbReference>
<feature type="compositionally biased region" description="Basic and acidic residues" evidence="1">
    <location>
        <begin position="372"/>
        <end position="389"/>
    </location>
</feature>
<dbReference type="InterPro" id="IPR011989">
    <property type="entry name" value="ARM-like"/>
</dbReference>
<sequence length="1044" mass="114087">MPGPTLMTPTSVDNNSNAATDDTDTVPARKKGLLGRIKSRLVKNFGLQKQAAVASPTPKDLIKAEPEIPDQQQIEQEENNTDKEDLSPEQHQSQNDEVKVKGPSRDDQLISVLQFDESVPALKSVTNELETDSTISVMQCLEEYNQKCIETSEQIEEDNVDEEDEQDKTETTASHETEETGDIPEELLTETPEENEDDTLEVFDNGEGNQQLEASSCVPEDGDEEDKCHDEAFDSYPMDPSGTLQNVDLMIIGVTPPALQNHTPCDDICEEEEEPLDTELATPRVNEPLSSPMKRVRPGPGVDMMSSIASQGSTLPHPPLHEIREEDDNSDHPPLRSFGGRRHLLFETPILSSSSAPYSPQVDEPSASTFEEEPRVEQQVHEDVEPESKTVDTGALITHAFGERIVNLLAADPWGDRQDGFDAIKLAVKQANVSTADPVTRQRLLCASLAAAQCGVEDRVAPVMYCALECFRAILKEFARVLPDERVDTESKSVAVLNTQLSTLVGALVKKLGDSNKRTQREATQALVRIARLRSLRALPHLLLHLSGREVPPRRKLETLRRLMQEFGLTTAADSSSQQKLTVESVLEFVAPSLKIAEEKTRKVAVEILADLQTRTGNSTAWQAQLARAGAVKPEMLRVITRRVDELVTKREQQQAAIAEEAVTGSAAINQAEEHVDDEAAFPPAELVDVPQEDAQSSIKLLETSLLNAQNIVGPVCWRKLSSKTWSDRKEALLDVEKAMIEAKSDLRDTRPTFGSSTQSTFVAYSALLHRALGDSIAPVVNTALDAYATLVKIYGPRIEWRGADVRDVTLLTLLRLLAAMQKPNTRTTRAACRGVLKLARLPNARHPLRYVLSCVFNGEGNSACDPQVQMHLLRLLVPEFGFQADGLGASRVLDAVSKGLTHSSARVRRSAADVALSAQRLLGREFVLARLQDVKPVTLKELEKSFVDGVGSGGAERPQTVHATAVEVSAPVAIGGSGLPPVTFGGPGEFASRRLLHSAPVGIGRLQFTPHNEELSASSQARASVLSNEEENLMDSILGGNDF</sequence>
<dbReference type="InterPro" id="IPR016024">
    <property type="entry name" value="ARM-type_fold"/>
</dbReference>
<dbReference type="SUPFAM" id="SSF48371">
    <property type="entry name" value="ARM repeat"/>
    <property type="match status" value="1"/>
</dbReference>
<dbReference type="PANTHER" id="PTHR13371:SF0">
    <property type="entry name" value="CENTROSOMAL PROTEIN OF 104 KDA"/>
    <property type="match status" value="1"/>
</dbReference>
<feature type="compositionally biased region" description="Acidic residues" evidence="1">
    <location>
        <begin position="179"/>
        <end position="201"/>
    </location>
</feature>
<feature type="domain" description="TOG" evidence="2">
    <location>
        <begin position="705"/>
        <end position="956"/>
    </location>
</feature>
<feature type="compositionally biased region" description="Basic and acidic residues" evidence="1">
    <location>
        <begin position="319"/>
        <end position="334"/>
    </location>
</feature>
<dbReference type="PANTHER" id="PTHR13371">
    <property type="entry name" value="GLYCINE-, GLUTAMATE-, THIENYLCYCLOHEXYLPIPERIDINE-BINDING PROTEIN"/>
    <property type="match status" value="1"/>
</dbReference>
<evidence type="ECO:0000313" key="4">
    <source>
        <dbReference type="Proteomes" id="UP000028582"/>
    </source>
</evidence>
<dbReference type="GO" id="GO:0005929">
    <property type="term" value="C:cilium"/>
    <property type="evidence" value="ECO:0007669"/>
    <property type="project" value="TreeGrafter"/>
</dbReference>
<protein>
    <recommendedName>
        <fullName evidence="2">TOG domain-containing protein</fullName>
    </recommendedName>
</protein>
<feature type="compositionally biased region" description="Basic and acidic residues" evidence="1">
    <location>
        <begin position="80"/>
        <end position="105"/>
    </location>
</feature>
<feature type="compositionally biased region" description="Low complexity" evidence="1">
    <location>
        <begin position="11"/>
        <end position="20"/>
    </location>
</feature>
<dbReference type="OrthoDB" id="74848at2759"/>
<feature type="domain" description="TOG" evidence="2">
    <location>
        <begin position="383"/>
        <end position="653"/>
    </location>
</feature>
<feature type="region of interest" description="Disordered" evidence="1">
    <location>
        <begin position="151"/>
        <end position="230"/>
    </location>
</feature>
<evidence type="ECO:0000259" key="2">
    <source>
        <dbReference type="SMART" id="SM01349"/>
    </source>
</evidence>
<feature type="region of interest" description="Disordered" evidence="1">
    <location>
        <begin position="352"/>
        <end position="389"/>
    </location>
</feature>
<feature type="region of interest" description="Disordered" evidence="1">
    <location>
        <begin position="49"/>
        <end position="105"/>
    </location>
</feature>
<feature type="region of interest" description="Disordered" evidence="1">
    <location>
        <begin position="1"/>
        <end position="31"/>
    </location>
</feature>
<dbReference type="Gene3D" id="1.25.10.10">
    <property type="entry name" value="Leucine-rich Repeat Variant"/>
    <property type="match status" value="2"/>
</dbReference>
<feature type="compositionally biased region" description="Acidic residues" evidence="1">
    <location>
        <begin position="153"/>
        <end position="167"/>
    </location>
</feature>
<name>A0A081AIU0_PHYNI</name>
<dbReference type="Pfam" id="PF21040">
    <property type="entry name" value="CEP104-like_TOG"/>
    <property type="match status" value="2"/>
</dbReference>
<evidence type="ECO:0000313" key="3">
    <source>
        <dbReference type="EMBL" id="ETO78801.1"/>
    </source>
</evidence>
<accession>A0A081AIU0</accession>